<keyword evidence="1" id="KW-1133">Transmembrane helix</keyword>
<dbReference type="EMBL" id="BAAATL010000010">
    <property type="protein sequence ID" value="GAA2477901.1"/>
    <property type="molecule type" value="Genomic_DNA"/>
</dbReference>
<evidence type="ECO:0000313" key="3">
    <source>
        <dbReference type="Proteomes" id="UP001501721"/>
    </source>
</evidence>
<reference evidence="3" key="1">
    <citation type="journal article" date="2019" name="Int. J. Syst. Evol. Microbiol.">
        <title>The Global Catalogue of Microorganisms (GCM) 10K type strain sequencing project: providing services to taxonomists for standard genome sequencing and annotation.</title>
        <authorList>
            <consortium name="The Broad Institute Genomics Platform"/>
            <consortium name="The Broad Institute Genome Sequencing Center for Infectious Disease"/>
            <person name="Wu L."/>
            <person name="Ma J."/>
        </authorList>
    </citation>
    <scope>NUCLEOTIDE SEQUENCE [LARGE SCALE GENOMIC DNA]</scope>
    <source>
        <strain evidence="3">JCM 6923</strain>
    </source>
</reference>
<dbReference type="Proteomes" id="UP001501721">
    <property type="component" value="Unassembled WGS sequence"/>
</dbReference>
<gene>
    <name evidence="2" type="ORF">GCM10010422_22220</name>
</gene>
<keyword evidence="1" id="KW-0812">Transmembrane</keyword>
<comment type="caution">
    <text evidence="2">The sequence shown here is derived from an EMBL/GenBank/DDBJ whole genome shotgun (WGS) entry which is preliminary data.</text>
</comment>
<name>A0ABP5YE63_9ACTN</name>
<evidence type="ECO:0000256" key="1">
    <source>
        <dbReference type="SAM" id="Phobius"/>
    </source>
</evidence>
<proteinExistence type="predicted"/>
<keyword evidence="1" id="KW-0472">Membrane</keyword>
<sequence>MDVWSGAWVAHALFAVVCDGDGAPGSPALTVAADVLYGAAAVLAVAVIQRITARQAAGIAAEAAAPAGAVAPAPAGPPQPA</sequence>
<evidence type="ECO:0000313" key="2">
    <source>
        <dbReference type="EMBL" id="GAA2477901.1"/>
    </source>
</evidence>
<accession>A0ABP5YE63</accession>
<protein>
    <submittedName>
        <fullName evidence="2">Uncharacterized protein</fullName>
    </submittedName>
</protein>
<feature type="transmembrane region" description="Helical" evidence="1">
    <location>
        <begin position="28"/>
        <end position="48"/>
    </location>
</feature>
<organism evidence="2 3">
    <name type="scientific">Streptomyces graminearus</name>
    <dbReference type="NCBI Taxonomy" id="284030"/>
    <lineage>
        <taxon>Bacteria</taxon>
        <taxon>Bacillati</taxon>
        <taxon>Actinomycetota</taxon>
        <taxon>Actinomycetes</taxon>
        <taxon>Kitasatosporales</taxon>
        <taxon>Streptomycetaceae</taxon>
        <taxon>Streptomyces</taxon>
    </lineage>
</organism>
<keyword evidence="3" id="KW-1185">Reference proteome</keyword>